<evidence type="ECO:0000313" key="3">
    <source>
        <dbReference type="EMBL" id="PIO39783.1"/>
    </source>
</evidence>
<dbReference type="PANTHER" id="PTHR36170">
    <property type="entry name" value="CENTROSOMAL PROTEIN OF 89 KDA"/>
    <property type="match status" value="1"/>
</dbReference>
<dbReference type="GO" id="GO:0007005">
    <property type="term" value="P:mitochondrion organization"/>
    <property type="evidence" value="ECO:0007669"/>
    <property type="project" value="InterPro"/>
</dbReference>
<evidence type="ECO:0008006" key="5">
    <source>
        <dbReference type="Google" id="ProtNLM"/>
    </source>
</evidence>
<reference evidence="4" key="1">
    <citation type="journal article" date="2017" name="Nat. Commun.">
        <title>The North American bullfrog draft genome provides insight into hormonal regulation of long noncoding RNA.</title>
        <authorList>
            <person name="Hammond S.A."/>
            <person name="Warren R.L."/>
            <person name="Vandervalk B.P."/>
            <person name="Kucuk E."/>
            <person name="Khan H."/>
            <person name="Gibb E.A."/>
            <person name="Pandoh P."/>
            <person name="Kirk H."/>
            <person name="Zhao Y."/>
            <person name="Jones M."/>
            <person name="Mungall A.J."/>
            <person name="Coope R."/>
            <person name="Pleasance S."/>
            <person name="Moore R.A."/>
            <person name="Holt R.A."/>
            <person name="Round J.M."/>
            <person name="Ohora S."/>
            <person name="Walle B.V."/>
            <person name="Veldhoen N."/>
            <person name="Helbing C.C."/>
            <person name="Birol I."/>
        </authorList>
    </citation>
    <scope>NUCLEOTIDE SEQUENCE [LARGE SCALE GENOMIC DNA]</scope>
</reference>
<evidence type="ECO:0000256" key="1">
    <source>
        <dbReference type="SAM" id="Coils"/>
    </source>
</evidence>
<dbReference type="AlphaFoldDB" id="A0A2G9SJT8"/>
<dbReference type="OrthoDB" id="6622877at2759"/>
<dbReference type="EMBL" id="KV924797">
    <property type="protein sequence ID" value="PIO39783.1"/>
    <property type="molecule type" value="Genomic_DNA"/>
</dbReference>
<name>A0A2G9SJT8_AQUCT</name>
<feature type="coiled-coil region" evidence="1">
    <location>
        <begin position="254"/>
        <end position="299"/>
    </location>
</feature>
<dbReference type="GO" id="GO:0045202">
    <property type="term" value="C:synapse"/>
    <property type="evidence" value="ECO:0007669"/>
    <property type="project" value="GOC"/>
</dbReference>
<gene>
    <name evidence="3" type="ORF">AB205_0034580</name>
</gene>
<dbReference type="InterPro" id="IPR033545">
    <property type="entry name" value="CEP89"/>
</dbReference>
<feature type="non-terminal residue" evidence="3">
    <location>
        <position position="1"/>
    </location>
</feature>
<feature type="coiled-coil region" evidence="1">
    <location>
        <begin position="367"/>
        <end position="460"/>
    </location>
</feature>
<dbReference type="GO" id="GO:0060271">
    <property type="term" value="P:cilium assembly"/>
    <property type="evidence" value="ECO:0007669"/>
    <property type="project" value="InterPro"/>
</dbReference>
<feature type="non-terminal residue" evidence="3">
    <location>
        <position position="461"/>
    </location>
</feature>
<dbReference type="Proteomes" id="UP000228934">
    <property type="component" value="Unassembled WGS sequence"/>
</dbReference>
<organism evidence="3 4">
    <name type="scientific">Aquarana catesbeiana</name>
    <name type="common">American bullfrog</name>
    <name type="synonym">Rana catesbeiana</name>
    <dbReference type="NCBI Taxonomy" id="8400"/>
    <lineage>
        <taxon>Eukaryota</taxon>
        <taxon>Metazoa</taxon>
        <taxon>Chordata</taxon>
        <taxon>Craniata</taxon>
        <taxon>Vertebrata</taxon>
        <taxon>Euteleostomi</taxon>
        <taxon>Amphibia</taxon>
        <taxon>Batrachia</taxon>
        <taxon>Anura</taxon>
        <taxon>Neobatrachia</taxon>
        <taxon>Ranoidea</taxon>
        <taxon>Ranidae</taxon>
        <taxon>Aquarana</taxon>
    </lineage>
</organism>
<dbReference type="PANTHER" id="PTHR36170:SF1">
    <property type="entry name" value="CENTROSOMAL PROTEIN OF 89 KDA"/>
    <property type="match status" value="1"/>
</dbReference>
<feature type="coiled-coil region" evidence="1">
    <location>
        <begin position="131"/>
        <end position="219"/>
    </location>
</feature>
<keyword evidence="1" id="KW-0175">Coiled coil</keyword>
<sequence>ADSKVDPVAESTIPGPFSTTRRSQLTEVVRSGSTGMLEAVSRPGVSEAVSHAGILEADSRPGVSEADSRPAVSETVGRPAVSETVGRPAVSETIGRPAVSEAIGRPAISEAVSRRSHEVNREEIRQLHTTNQQLTNMNHELNVQVEEMKEQMKAWRLKIKNLKNEKKELEEALKKTQIGADAAELISIREQAQELVDENDALKMTIHRLNVELSRYQTKYRPLTKEENLKIGGLPPRGPPPPWLLDMKYLSPLLLAYEDRLKEKDNLILSFEEEMKNFKRRLKQVIEENETLHQVLEQERPVNAKEWEMLQTQNKLLSEENAVLVGKLEVHEMKSRESHGKHLQEVSQLTKQLMTLEAGNRGSEEALLELRKQHELLRSKCNDLKADVDGRVAAEEHVAMVNELKSQLQQQRDASERESREMMDKMRDLQTQKKTLLLQKNELVSDNKMLEAELEAVRKSN</sequence>
<dbReference type="GO" id="GO:0097539">
    <property type="term" value="C:ciliary transition fiber"/>
    <property type="evidence" value="ECO:0007669"/>
    <property type="project" value="TreeGrafter"/>
</dbReference>
<evidence type="ECO:0000256" key="2">
    <source>
        <dbReference type="SAM" id="MobiDB-lite"/>
    </source>
</evidence>
<protein>
    <recommendedName>
        <fullName evidence="5">Centrosomal protein of 89 kDa</fullName>
    </recommendedName>
</protein>
<dbReference type="GO" id="GO:0007268">
    <property type="term" value="P:chemical synaptic transmission"/>
    <property type="evidence" value="ECO:0007669"/>
    <property type="project" value="InterPro"/>
</dbReference>
<keyword evidence="4" id="KW-1185">Reference proteome</keyword>
<feature type="region of interest" description="Disordered" evidence="2">
    <location>
        <begin position="56"/>
        <end position="89"/>
    </location>
</feature>
<accession>A0A2G9SJT8</accession>
<feature type="region of interest" description="Disordered" evidence="2">
    <location>
        <begin position="1"/>
        <end position="20"/>
    </location>
</feature>
<proteinExistence type="predicted"/>
<evidence type="ECO:0000313" key="4">
    <source>
        <dbReference type="Proteomes" id="UP000228934"/>
    </source>
</evidence>
<dbReference type="GO" id="GO:0005814">
    <property type="term" value="C:centriole"/>
    <property type="evidence" value="ECO:0007669"/>
    <property type="project" value="InterPro"/>
</dbReference>